<gene>
    <name evidence="17" type="ORF">NS331_21510</name>
</gene>
<evidence type="ECO:0000259" key="16">
    <source>
        <dbReference type="Pfam" id="PF07715"/>
    </source>
</evidence>
<keyword evidence="7" id="KW-0406">Ion transport</keyword>
<evidence type="ECO:0000256" key="7">
    <source>
        <dbReference type="ARBA" id="ARBA00023065"/>
    </source>
</evidence>
<keyword evidence="4 12" id="KW-1134">Transmembrane beta strand</keyword>
<dbReference type="InterPro" id="IPR039426">
    <property type="entry name" value="TonB-dep_rcpt-like"/>
</dbReference>
<dbReference type="Proteomes" id="UP000072741">
    <property type="component" value="Unassembled WGS sequence"/>
</dbReference>
<evidence type="ECO:0000256" key="9">
    <source>
        <dbReference type="ARBA" id="ARBA00023136"/>
    </source>
</evidence>
<dbReference type="RefSeq" id="WP_058643979.1">
    <property type="nucleotide sequence ID" value="NZ_LDSL01000151.1"/>
</dbReference>
<evidence type="ECO:0000259" key="15">
    <source>
        <dbReference type="Pfam" id="PF00593"/>
    </source>
</evidence>
<keyword evidence="9 12" id="KW-0472">Membrane</keyword>
<dbReference type="InterPro" id="IPR012910">
    <property type="entry name" value="Plug_dom"/>
</dbReference>
<evidence type="ECO:0000313" key="17">
    <source>
        <dbReference type="EMBL" id="KTT15186.1"/>
    </source>
</evidence>
<dbReference type="CDD" id="cd01347">
    <property type="entry name" value="ligand_gated_channel"/>
    <property type="match status" value="1"/>
</dbReference>
<dbReference type="PANTHER" id="PTHR30069:SF53">
    <property type="entry name" value="COLICIN I RECEPTOR-RELATED"/>
    <property type="match status" value="1"/>
</dbReference>
<dbReference type="Pfam" id="PF00593">
    <property type="entry name" value="TonB_dep_Rec_b-barrel"/>
    <property type="match status" value="1"/>
</dbReference>
<keyword evidence="8 13" id="KW-0798">TonB box</keyword>
<keyword evidence="10 17" id="KW-0675">Receptor</keyword>
<dbReference type="GO" id="GO:0009279">
    <property type="term" value="C:cell outer membrane"/>
    <property type="evidence" value="ECO:0007669"/>
    <property type="project" value="UniProtKB-SubCell"/>
</dbReference>
<evidence type="ECO:0000256" key="8">
    <source>
        <dbReference type="ARBA" id="ARBA00023077"/>
    </source>
</evidence>
<evidence type="ECO:0000256" key="2">
    <source>
        <dbReference type="ARBA" id="ARBA00009810"/>
    </source>
</evidence>
<comment type="similarity">
    <text evidence="2 12 13">Belongs to the TonB-dependent receptor family.</text>
</comment>
<accession>A0A147GMV5</accession>
<reference evidence="17 18" key="1">
    <citation type="journal article" date="2016" name="Front. Microbiol.">
        <title>Genomic Resource of Rice Seed Associated Bacteria.</title>
        <authorList>
            <person name="Midha S."/>
            <person name="Bansal K."/>
            <person name="Sharma S."/>
            <person name="Kumar N."/>
            <person name="Patil P.P."/>
            <person name="Chaudhry V."/>
            <person name="Patil P.B."/>
        </authorList>
    </citation>
    <scope>NUCLEOTIDE SEQUENCE [LARGE SCALE GENOMIC DNA]</scope>
    <source>
        <strain evidence="17 18">NS331</strain>
    </source>
</reference>
<proteinExistence type="inferred from homology"/>
<name>A0A147GMV5_9BURK</name>
<keyword evidence="5 12" id="KW-0812">Transmembrane</keyword>
<dbReference type="GO" id="GO:0015889">
    <property type="term" value="P:cobalamin transport"/>
    <property type="evidence" value="ECO:0007669"/>
    <property type="project" value="TreeGrafter"/>
</dbReference>
<dbReference type="PATRIC" id="fig|433924.3.peg.1366"/>
<evidence type="ECO:0000256" key="11">
    <source>
        <dbReference type="ARBA" id="ARBA00023237"/>
    </source>
</evidence>
<dbReference type="EMBL" id="LDSL01000151">
    <property type="protein sequence ID" value="KTT15186.1"/>
    <property type="molecule type" value="Genomic_DNA"/>
</dbReference>
<protein>
    <submittedName>
        <fullName evidence="17">TonB-dependent receptor</fullName>
    </submittedName>
</protein>
<dbReference type="SUPFAM" id="SSF56935">
    <property type="entry name" value="Porins"/>
    <property type="match status" value="1"/>
</dbReference>
<evidence type="ECO:0000256" key="6">
    <source>
        <dbReference type="ARBA" id="ARBA00022729"/>
    </source>
</evidence>
<evidence type="ECO:0000256" key="4">
    <source>
        <dbReference type="ARBA" id="ARBA00022452"/>
    </source>
</evidence>
<keyword evidence="11 12" id="KW-0998">Cell outer membrane</keyword>
<feature type="domain" description="TonB-dependent receptor plug" evidence="16">
    <location>
        <begin position="57"/>
        <end position="161"/>
    </location>
</feature>
<feature type="chain" id="PRO_5007546444" evidence="14">
    <location>
        <begin position="37"/>
        <end position="643"/>
    </location>
</feature>
<evidence type="ECO:0000256" key="14">
    <source>
        <dbReference type="SAM" id="SignalP"/>
    </source>
</evidence>
<dbReference type="Gene3D" id="2.170.130.10">
    <property type="entry name" value="TonB-dependent receptor, plug domain"/>
    <property type="match status" value="1"/>
</dbReference>
<organism evidence="17 18">
    <name type="scientific">Pseudacidovorax intermedius</name>
    <dbReference type="NCBI Taxonomy" id="433924"/>
    <lineage>
        <taxon>Bacteria</taxon>
        <taxon>Pseudomonadati</taxon>
        <taxon>Pseudomonadota</taxon>
        <taxon>Betaproteobacteria</taxon>
        <taxon>Burkholderiales</taxon>
        <taxon>Comamonadaceae</taxon>
        <taxon>Pseudacidovorax</taxon>
    </lineage>
</organism>
<comment type="subcellular location">
    <subcellularLocation>
        <location evidence="1 12">Cell outer membrane</location>
        <topology evidence="1 12">Multi-pass membrane protein</topology>
    </subcellularLocation>
</comment>
<evidence type="ECO:0000256" key="10">
    <source>
        <dbReference type="ARBA" id="ARBA00023170"/>
    </source>
</evidence>
<dbReference type="InterPro" id="IPR036942">
    <property type="entry name" value="Beta-barrel_TonB_sf"/>
</dbReference>
<feature type="signal peptide" evidence="14">
    <location>
        <begin position="1"/>
        <end position="36"/>
    </location>
</feature>
<sequence>MTVRVLSARALPRTCRPSPLSAALALALAAPLGAIAQTPTLQETVVTATRVETPLSQLVSDVSVIDRQTIENSGATGVADLLARLPGVQIVRNGGIGNTTGVFLRGAETRFTAVYLDGVRIDSQSTGGATWEALPLSQIERIEVLRGPAAAVYGSDAIGGVVQLFTRKGEGGFAPYASVGAGSRATHDAQAGFSGAAGGFDYSVGTAYAESRGFDVRTPNVNHNPDADLYRSTSANARLGYQINAQHRVEATVLENNTNAGYDATSGSSYRPATATDDRSLYHLRTAGLGWTAQWTEHWKTLLQVTDSSSRYETTSARVAAGYAGRPTTTYITETQLRGYLLQNDLTYGAHRVTAALERREDELTNPSLTDWRRTLRRDRAQDAVALGYGYHQGAHTVQLNLRHDDDSEFGGKTTGSASYGYEFVKNWRATVSAGTAFRAPTLYQRFSEYGDASLKPETGRNAEVGLRYGDGRTNASLVVFENRVRNLIVFTGTNTACGQPFGCYASIGRAVYQGATLAADHRFGEHFTLRGSLDVQDPKDSDTGLQLPRRAKRYANLAGDWTQGIWTVGAEVQLSSRRFDDTANKVPLAGYGLLNLYASVQLRPDLRLLARLDNATDKNYVLANNYATAGRTAYVGLKWTPR</sequence>
<dbReference type="PROSITE" id="PS52016">
    <property type="entry name" value="TONB_DEPENDENT_REC_3"/>
    <property type="match status" value="1"/>
</dbReference>
<comment type="caution">
    <text evidence="17">The sequence shown here is derived from an EMBL/GenBank/DDBJ whole genome shotgun (WGS) entry which is preliminary data.</text>
</comment>
<feature type="domain" description="TonB-dependent receptor-like beta-barrel" evidence="15">
    <location>
        <begin position="228"/>
        <end position="615"/>
    </location>
</feature>
<dbReference type="AlphaFoldDB" id="A0A147GMV5"/>
<dbReference type="Pfam" id="PF07715">
    <property type="entry name" value="Plug"/>
    <property type="match status" value="1"/>
</dbReference>
<dbReference type="InterPro" id="IPR000531">
    <property type="entry name" value="Beta-barrel_TonB"/>
</dbReference>
<evidence type="ECO:0000256" key="3">
    <source>
        <dbReference type="ARBA" id="ARBA00022448"/>
    </source>
</evidence>
<evidence type="ECO:0000256" key="5">
    <source>
        <dbReference type="ARBA" id="ARBA00022692"/>
    </source>
</evidence>
<evidence type="ECO:0000313" key="18">
    <source>
        <dbReference type="Proteomes" id="UP000072741"/>
    </source>
</evidence>
<keyword evidence="18" id="KW-1185">Reference proteome</keyword>
<evidence type="ECO:0000256" key="1">
    <source>
        <dbReference type="ARBA" id="ARBA00004571"/>
    </source>
</evidence>
<dbReference type="InterPro" id="IPR037066">
    <property type="entry name" value="Plug_dom_sf"/>
</dbReference>
<dbReference type="Gene3D" id="2.40.170.20">
    <property type="entry name" value="TonB-dependent receptor, beta-barrel domain"/>
    <property type="match status" value="1"/>
</dbReference>
<keyword evidence="6 14" id="KW-0732">Signal</keyword>
<dbReference type="PANTHER" id="PTHR30069">
    <property type="entry name" value="TONB-DEPENDENT OUTER MEMBRANE RECEPTOR"/>
    <property type="match status" value="1"/>
</dbReference>
<evidence type="ECO:0000256" key="13">
    <source>
        <dbReference type="RuleBase" id="RU003357"/>
    </source>
</evidence>
<evidence type="ECO:0000256" key="12">
    <source>
        <dbReference type="PROSITE-ProRule" id="PRU01360"/>
    </source>
</evidence>
<keyword evidence="3 12" id="KW-0813">Transport</keyword>
<dbReference type="GO" id="GO:0006811">
    <property type="term" value="P:monoatomic ion transport"/>
    <property type="evidence" value="ECO:0007669"/>
    <property type="project" value="UniProtKB-KW"/>
</dbReference>